<comment type="caution">
    <text evidence="2">The sequence shown here is derived from an EMBL/GenBank/DDBJ whole genome shotgun (WGS) entry which is preliminary data.</text>
</comment>
<name>A0A0A2A0P4_PROMR</name>
<keyword evidence="1" id="KW-0812">Transmembrane</keyword>
<protein>
    <submittedName>
        <fullName evidence="2">Uncharacterized protein</fullName>
    </submittedName>
</protein>
<evidence type="ECO:0000313" key="3">
    <source>
        <dbReference type="Proteomes" id="UP000030355"/>
    </source>
</evidence>
<feature type="transmembrane region" description="Helical" evidence="1">
    <location>
        <begin position="12"/>
        <end position="28"/>
    </location>
</feature>
<organism evidence="2 3">
    <name type="scientific">Prochlorococcus marinus str. MIT 9201</name>
    <dbReference type="NCBI Taxonomy" id="93057"/>
    <lineage>
        <taxon>Bacteria</taxon>
        <taxon>Bacillati</taxon>
        <taxon>Cyanobacteriota</taxon>
        <taxon>Cyanophyceae</taxon>
        <taxon>Synechococcales</taxon>
        <taxon>Prochlorococcaceae</taxon>
        <taxon>Prochlorococcus</taxon>
    </lineage>
</organism>
<keyword evidence="1" id="KW-0472">Membrane</keyword>
<dbReference type="EMBL" id="JNAL01000016">
    <property type="protein sequence ID" value="KGF95170.1"/>
    <property type="molecule type" value="Genomic_DNA"/>
</dbReference>
<dbReference type="AlphaFoldDB" id="A0A0A2A0P4"/>
<evidence type="ECO:0000313" key="2">
    <source>
        <dbReference type="EMBL" id="KGF95170.1"/>
    </source>
</evidence>
<evidence type="ECO:0000256" key="1">
    <source>
        <dbReference type="SAM" id="Phobius"/>
    </source>
</evidence>
<reference evidence="3" key="1">
    <citation type="journal article" date="2014" name="Sci. Data">
        <title>Genomes of diverse isolates of the marine cyanobacterium Prochlorococcus.</title>
        <authorList>
            <person name="Biller S."/>
            <person name="Berube P."/>
            <person name="Thompson J."/>
            <person name="Kelly L."/>
            <person name="Roggensack S."/>
            <person name="Awad L."/>
            <person name="Roache-Johnson K."/>
            <person name="Ding H."/>
            <person name="Giovannoni S.J."/>
            <person name="Moore L.R."/>
            <person name="Chisholm S.W."/>
        </authorList>
    </citation>
    <scope>NUCLEOTIDE SEQUENCE [LARGE SCALE GENOMIC DNA]</scope>
    <source>
        <strain evidence="3">MIT 9201</strain>
    </source>
</reference>
<dbReference type="Proteomes" id="UP000030355">
    <property type="component" value="Unassembled WGS sequence"/>
</dbReference>
<dbReference type="RefSeq" id="WP_032522645.1">
    <property type="nucleotide sequence ID" value="NZ_CP138977.1"/>
</dbReference>
<accession>A0A0A2A0P4</accession>
<proteinExistence type="predicted"/>
<keyword evidence="1" id="KW-1133">Transmembrane helix</keyword>
<dbReference type="OrthoDB" id="541951at2"/>
<dbReference type="STRING" id="93057.EU95_1536"/>
<gene>
    <name evidence="2" type="ORF">EU95_1536</name>
</gene>
<sequence>MSNSDNKNKNILVENIIVFFLFTIFLVFKSLKTLSRIFTYGILKKEILTTKSNLGVDIKIKIK</sequence>